<sequence>MSMSEKKNSPMSQLGVSASRQQLLSETFDSVFDIAAQPLARLLATDPKMHISEARPLLQQAKVLAAHSARQFREQRLTTSIRNAYPSETGVKGLIDGPTYTGMFDPDWATHCPPDAIEATTSPIAYLADLYREALTIEDNPLAQGNITLAQRRPDLAELILDHTALNQVEPTLVLVNDILETSIRTYLDEHNREETLVDDVLLQARYPQTLPYERYQQQINYVLDRKQRSLGDVIRCIDPAYPYFKEPGAHSLHSDEALQQDTGFGPEQQSLLLEAPYYPDTGSPAVRNAPRPTYRINPRSRLIEDESTFSLDFFKTNYGLEDPEKLLDSKTFCLQTGLSSDELDSLLSVGPYAPTQSPNAGSQREPIDGAVFGSVYVNGGQSPAIAIEAQLDDQGNTLSHKLINCSYDQFDRMNRMIRLARWLDLPFDQVDRLLTASIAAEQKSTPLLITADTLRSLGVFQRLRATHKITVDDFATLLNGLATQGRGKEMSQFDRVFNSQALFPQPLVLDNSELSITPNTDAERQKVDHLCAALGMTYETYRFTAKLVQQAQNAELLRWSTTVVSAFYRLTRLPRYLGLSTIEALALLELLDNGGSKLVSKLAGRTHIITYQTSANSDTLSTIHALADCTSWLSEYKWTVSMLCRAVLPALTSPVATDSEYNLLHSMSLRLQSALITDSSFAEANAPTSVLLIKQGENGQQLYENETIDWFGLLYEYIDAGDNSNPASNSKGLVIYHGEDEESFEVQLSDTVTSIIDTFNLPDELHSRLVNMIMRARGVQEALLLEGLADYLTVSTDLTKTLLIWAGGNRYDMLKEVCRVSANIIERPDVPIGDDVLSMLSTLAKLAGVTNHLSLSPTLITQLCERPLWFGLSDTRLSLRCVYILTQYTQILSVSEQSEDQLLNYFRLINNAWTEATESDKVLIRDSAANKLAIFLQWGVREVLTVAFHLNPDEGVVRTLPEMDLMVRVCQLCQQTGLDAKALLALGNLTPTSPLEEYRGASEQALSCLTDGLPNKPGGEVGQSQKGVITVINSYLIANNPSDQGATLTLTLQDFMDQPREDITIRWSTDIGVLEPELSLTDRLGQASVTLKSGAEMGLAHVLAKFGLNDTILAPEVTIGCDEDSLDFFNPSFTPSSALSNNLEAIEFTVSLKDLFGNYGADRAIEWGTNLGQFHRHTTRTNASGKSTASLRSDAAGSSTVIAQYNKASPLVFDPVTFTSTPYFEYVRFDNPAVIGVEVELSCRVVELNGDPVSEPQTIAWSADTGTLLVTSSKTDINGIAKSRFKSNATGTVIITASAGGAIQDKNSAATTIHPQVQIARSEASSDSYVTGSPAPVEFFVWLESDGNAASRTAVSWGINDVFSYSTESDKNGMASFSSKSFPLGSSTIKATVTGSASSRDFTVVCTPEFHEIVFSIPPGPIPGRPELLPKNATHIINIKAVDKNGAPIEGVPCTLSAKGVVGGMSASLAENRIKISHTGTTFTSLKSGTDITVDIGEPMKESLVIKDLILEIETNTKNPVKWESRISIPFILIPHKAHIEELNFNIIYRIGYKDSVYHLLPYYRSKVPLNITATIPKLNESSVCNLMVSATGSTNEWVNGYRYKPNGEWTPEMEVHVSGAVGPDEFIWAMEGTVTGLAATNTHGEDQ</sequence>
<dbReference type="SUPFAM" id="SSF49373">
    <property type="entry name" value="Invasin/intimin cell-adhesion fragments"/>
    <property type="match status" value="3"/>
</dbReference>
<keyword evidence="2" id="KW-0843">Virulence</keyword>
<feature type="domain" description="Big-1" evidence="3">
    <location>
        <begin position="1134"/>
        <end position="1209"/>
    </location>
</feature>
<dbReference type="Pfam" id="PF03538">
    <property type="entry name" value="VRP1"/>
    <property type="match status" value="1"/>
</dbReference>
<name>A0A6L5HQP8_9PSED</name>
<evidence type="ECO:0000313" key="4">
    <source>
        <dbReference type="EMBL" id="MQU05593.1"/>
    </source>
</evidence>
<evidence type="ECO:0000259" key="3">
    <source>
        <dbReference type="Pfam" id="PF02369"/>
    </source>
</evidence>
<dbReference type="InterPro" id="IPR008964">
    <property type="entry name" value="Invasin/intimin_cell_adhesion"/>
</dbReference>
<accession>A0A6L5HQP8</accession>
<proteinExistence type="inferred from homology"/>
<dbReference type="InterPro" id="IPR018003">
    <property type="entry name" value="Insecticidal_toxin/plasmid_vir"/>
</dbReference>
<dbReference type="Gene3D" id="2.60.40.10">
    <property type="entry name" value="Immunoglobulins"/>
    <property type="match status" value="3"/>
</dbReference>
<organism evidence="4 5">
    <name type="scientific">Pseudomonas helleri</name>
    <dbReference type="NCBI Taxonomy" id="1608996"/>
    <lineage>
        <taxon>Bacteria</taxon>
        <taxon>Pseudomonadati</taxon>
        <taxon>Pseudomonadota</taxon>
        <taxon>Gammaproteobacteria</taxon>
        <taxon>Pseudomonadales</taxon>
        <taxon>Pseudomonadaceae</taxon>
        <taxon>Pseudomonas</taxon>
    </lineage>
</organism>
<dbReference type="InterPro" id="IPR003344">
    <property type="entry name" value="Big_1_dom"/>
</dbReference>
<dbReference type="Proteomes" id="UP000478064">
    <property type="component" value="Unassembled WGS sequence"/>
</dbReference>
<dbReference type="InterPro" id="IPR013783">
    <property type="entry name" value="Ig-like_fold"/>
</dbReference>
<dbReference type="Pfam" id="PF02369">
    <property type="entry name" value="Big_1"/>
    <property type="match status" value="1"/>
</dbReference>
<dbReference type="EMBL" id="WIVU01000011">
    <property type="protein sequence ID" value="MQU05593.1"/>
    <property type="molecule type" value="Genomic_DNA"/>
</dbReference>
<evidence type="ECO:0000313" key="5">
    <source>
        <dbReference type="Proteomes" id="UP000478064"/>
    </source>
</evidence>
<comment type="caution">
    <text evidence="4">The sequence shown here is derived from an EMBL/GenBank/DDBJ whole genome shotgun (WGS) entry which is preliminary data.</text>
</comment>
<reference evidence="4 5" key="1">
    <citation type="submission" date="2019-10" db="EMBL/GenBank/DDBJ databases">
        <title>Evaluation of single-gene subtyping targets for Pseudomonas.</title>
        <authorList>
            <person name="Reichler S.J."/>
            <person name="Orsi R.H."/>
            <person name="Wiedmann M."/>
            <person name="Martin N.H."/>
            <person name="Murphy S.I."/>
        </authorList>
    </citation>
    <scope>NUCLEOTIDE SEQUENCE [LARGE SCALE GENOMIC DNA]</scope>
    <source>
        <strain evidence="4 5">FSL R10-1637</strain>
    </source>
</reference>
<gene>
    <name evidence="4" type="ORF">GHO27_07820</name>
</gene>
<protein>
    <recommendedName>
        <fullName evidence="3">Big-1 domain-containing protein</fullName>
    </recommendedName>
</protein>
<evidence type="ECO:0000256" key="1">
    <source>
        <dbReference type="ARBA" id="ARBA00010116"/>
    </source>
</evidence>
<evidence type="ECO:0000256" key="2">
    <source>
        <dbReference type="ARBA" id="ARBA00023026"/>
    </source>
</evidence>
<comment type="similarity">
    <text evidence="1">Belongs to the intimin/invasin family.</text>
</comment>